<name>A0ABV1K0D9_9PSEU</name>
<keyword evidence="3" id="KW-1185">Reference proteome</keyword>
<proteinExistence type="predicted"/>
<dbReference type="InterPro" id="IPR000835">
    <property type="entry name" value="HTH_MarR-typ"/>
</dbReference>
<organism evidence="2 3">
    <name type="scientific">Pseudonocardia tropica</name>
    <dbReference type="NCBI Taxonomy" id="681289"/>
    <lineage>
        <taxon>Bacteria</taxon>
        <taxon>Bacillati</taxon>
        <taxon>Actinomycetota</taxon>
        <taxon>Actinomycetes</taxon>
        <taxon>Pseudonocardiales</taxon>
        <taxon>Pseudonocardiaceae</taxon>
        <taxon>Pseudonocardia</taxon>
    </lineage>
</organism>
<protein>
    <submittedName>
        <fullName evidence="2">MarR family transcriptional regulator</fullName>
    </submittedName>
</protein>
<sequence>MARNERERNETIRALPGLADLDDVSLAVGTLVAAAQDLVVRTARVMGTNVTDMTAITLLAEHGPLGATELARRLGITLASTSVLVDRLERVGYVERSRDADDRRRVTVQVTAAARSAAGTAWLPAITGIDEVCRRLSGPERDLALDLLTRLTAAMRRGNRD</sequence>
<evidence type="ECO:0000313" key="3">
    <source>
        <dbReference type="Proteomes" id="UP001464923"/>
    </source>
</evidence>
<gene>
    <name evidence="2" type="ORF">WHI96_22930</name>
</gene>
<dbReference type="SMART" id="SM00347">
    <property type="entry name" value="HTH_MARR"/>
    <property type="match status" value="1"/>
</dbReference>
<dbReference type="PANTHER" id="PTHR33164">
    <property type="entry name" value="TRANSCRIPTIONAL REGULATOR, MARR FAMILY"/>
    <property type="match status" value="1"/>
</dbReference>
<comment type="caution">
    <text evidence="2">The sequence shown here is derived from an EMBL/GenBank/DDBJ whole genome shotgun (WGS) entry which is preliminary data.</text>
</comment>
<evidence type="ECO:0000313" key="2">
    <source>
        <dbReference type="EMBL" id="MEQ3541674.1"/>
    </source>
</evidence>
<dbReference type="PRINTS" id="PR00598">
    <property type="entry name" value="HTHMARR"/>
</dbReference>
<dbReference type="InterPro" id="IPR039422">
    <property type="entry name" value="MarR/SlyA-like"/>
</dbReference>
<dbReference type="PANTHER" id="PTHR33164:SF106">
    <property type="entry name" value="TRANSCRIPTIONAL REGULATORY PROTEIN"/>
    <property type="match status" value="1"/>
</dbReference>
<evidence type="ECO:0000259" key="1">
    <source>
        <dbReference type="PROSITE" id="PS50995"/>
    </source>
</evidence>
<dbReference type="Proteomes" id="UP001464923">
    <property type="component" value="Unassembled WGS sequence"/>
</dbReference>
<dbReference type="Gene3D" id="1.10.10.10">
    <property type="entry name" value="Winged helix-like DNA-binding domain superfamily/Winged helix DNA-binding domain"/>
    <property type="match status" value="1"/>
</dbReference>
<dbReference type="InterPro" id="IPR036390">
    <property type="entry name" value="WH_DNA-bd_sf"/>
</dbReference>
<dbReference type="Pfam" id="PF01047">
    <property type="entry name" value="MarR"/>
    <property type="match status" value="1"/>
</dbReference>
<dbReference type="RefSeq" id="WP_345650191.1">
    <property type="nucleotide sequence ID" value="NZ_BAABLY010000064.1"/>
</dbReference>
<dbReference type="PROSITE" id="PS50995">
    <property type="entry name" value="HTH_MARR_2"/>
    <property type="match status" value="1"/>
</dbReference>
<reference evidence="2 3" key="1">
    <citation type="submission" date="2024-03" db="EMBL/GenBank/DDBJ databases">
        <title>Draft genome sequence of Pseudonocardia tropica JCM 19149.</title>
        <authorList>
            <person name="Butdee W."/>
            <person name="Duangmal K."/>
        </authorList>
    </citation>
    <scope>NUCLEOTIDE SEQUENCE [LARGE SCALE GENOMIC DNA]</scope>
    <source>
        <strain evidence="2 3">JCM 19149</strain>
    </source>
</reference>
<feature type="domain" description="HTH marR-type" evidence="1">
    <location>
        <begin position="8"/>
        <end position="153"/>
    </location>
</feature>
<dbReference type="EMBL" id="JBEDNP010000017">
    <property type="protein sequence ID" value="MEQ3541674.1"/>
    <property type="molecule type" value="Genomic_DNA"/>
</dbReference>
<dbReference type="InterPro" id="IPR036388">
    <property type="entry name" value="WH-like_DNA-bd_sf"/>
</dbReference>
<accession>A0ABV1K0D9</accession>
<dbReference type="SUPFAM" id="SSF46785">
    <property type="entry name" value="Winged helix' DNA-binding domain"/>
    <property type="match status" value="1"/>
</dbReference>